<gene>
    <name evidence="2" type="ORF">JR347_09490</name>
</gene>
<name>A0A974WF48_9BACT</name>
<dbReference type="KEGG" id="fuv:JR347_09490"/>
<evidence type="ECO:0000313" key="2">
    <source>
        <dbReference type="EMBL" id="QSE95852.1"/>
    </source>
</evidence>
<dbReference type="RefSeq" id="WP_205720365.1">
    <property type="nucleotide sequence ID" value="NZ_CP070608.1"/>
</dbReference>
<proteinExistence type="predicted"/>
<sequence length="728" mass="85411">MIKSYLKRQTKSTLILLGLIIYSTTSFATDNFNSEKAKEIKSKMWDNPSKDFTITEIPEKWNNESAVYIAKTHDLSYRKAPIINELYYDKSFHHRIKLLDKSAVEKYSEFSFAESGYYGDMKIDIYPGFKIIKPNGEEIEVSIENAVKQKLEIERQGYNTYKLAIPNLEIGDIVDFYIAEERTIRIYTKLYNFDAIIFQLNDEYPILKQKISFDVLRRCFINLKSTNGAPEFQLTQDYKGDKNQYTLVDENRESIKELRWFYPNRQLPTVKFKVSYASSMMASVSPTFLGEPGQLKSNVSKAELEKLIKYIFERTSYKGAELKKYMKSHYKKTRDLNVLARKGYYAYRNMNEVKFAEYRMLSENSTNQDLTVTDANNLSYYYRSKNIPHEILIGVPRSISTIDELILENELTVMMKVNTSSPFYISDCSEISNLGMITPDLQNTEVYSFNATKNVSDWFATKTMVPAEKSEQNLTYTESIVELENLEEDKLILNVTKEINGNPKPFFQRNLMDVYDYLADERKTYEMDDFIESLARSSRKELYAKKSAYMDNRMKNIYDVLLNMTKNDYQFEIKEVTDLSIQQTGRKENEDKFIYTFKIEANDAVKKVGQNYLIDIGKLIEGQVNLSDDELDREYDVYQPYARKFKYDIKMKIPEGYELQGFDELNFNVDNETGSFRSFASIDNNELIIRTIKDYKSNFVKKEDWPLTVEFLKAAYKFTQQKVLLRKI</sequence>
<reference evidence="2" key="1">
    <citation type="submission" date="2021-02" db="EMBL/GenBank/DDBJ databases">
        <title>Fulvivirga sp. S481 isolated from sea water.</title>
        <authorList>
            <person name="Bae S.S."/>
            <person name="Baek K."/>
        </authorList>
    </citation>
    <scope>NUCLEOTIDE SEQUENCE</scope>
    <source>
        <strain evidence="2">S481</strain>
    </source>
</reference>
<evidence type="ECO:0000313" key="3">
    <source>
        <dbReference type="Proteomes" id="UP000662783"/>
    </source>
</evidence>
<keyword evidence="3" id="KW-1185">Reference proteome</keyword>
<dbReference type="AlphaFoldDB" id="A0A974WF48"/>
<protein>
    <submittedName>
        <fullName evidence="2">DUF3857 domain-containing protein</fullName>
    </submittedName>
</protein>
<keyword evidence="1" id="KW-0732">Signal</keyword>
<organism evidence="2 3">
    <name type="scientific">Fulvivirga lutea</name>
    <dbReference type="NCBI Taxonomy" id="2810512"/>
    <lineage>
        <taxon>Bacteria</taxon>
        <taxon>Pseudomonadati</taxon>
        <taxon>Bacteroidota</taxon>
        <taxon>Cytophagia</taxon>
        <taxon>Cytophagales</taxon>
        <taxon>Fulvivirgaceae</taxon>
        <taxon>Fulvivirga</taxon>
    </lineage>
</organism>
<feature type="chain" id="PRO_5036741844" evidence="1">
    <location>
        <begin position="29"/>
        <end position="728"/>
    </location>
</feature>
<dbReference type="Proteomes" id="UP000662783">
    <property type="component" value="Chromosome"/>
</dbReference>
<evidence type="ECO:0000256" key="1">
    <source>
        <dbReference type="SAM" id="SignalP"/>
    </source>
</evidence>
<dbReference type="Gene3D" id="2.60.120.1130">
    <property type="match status" value="1"/>
</dbReference>
<dbReference type="EMBL" id="CP070608">
    <property type="protein sequence ID" value="QSE95852.1"/>
    <property type="molecule type" value="Genomic_DNA"/>
</dbReference>
<accession>A0A974WF48</accession>
<feature type="signal peptide" evidence="1">
    <location>
        <begin position="1"/>
        <end position="28"/>
    </location>
</feature>